<dbReference type="SUPFAM" id="SSF51445">
    <property type="entry name" value="(Trans)glycosidases"/>
    <property type="match status" value="1"/>
</dbReference>
<evidence type="ECO:0000256" key="4">
    <source>
        <dbReference type="ARBA" id="ARBA00022801"/>
    </source>
</evidence>
<evidence type="ECO:0000256" key="1">
    <source>
        <dbReference type="ARBA" id="ARBA00000966"/>
    </source>
</evidence>
<comment type="similarity">
    <text evidence="2 6">Belongs to the glycosyl hydrolase 5 (cellulase A) family.</text>
</comment>
<dbReference type="Proteomes" id="UP000076744">
    <property type="component" value="Unassembled WGS sequence"/>
</dbReference>
<comment type="catalytic activity">
    <reaction evidence="1">
        <text>Endohydrolysis of (1-&gt;4)-beta-D-glucosidic linkages in cellulose, lichenin and cereal beta-D-glucans.</text>
        <dbReference type="EC" id="3.2.1.4"/>
    </reaction>
</comment>
<dbReference type="PANTHER" id="PTHR34142:SF1">
    <property type="entry name" value="GLYCOSIDE HYDROLASE FAMILY 5 DOMAIN-CONTAINING PROTEIN"/>
    <property type="match status" value="1"/>
</dbReference>
<dbReference type="GO" id="GO:0008810">
    <property type="term" value="F:cellulase activity"/>
    <property type="evidence" value="ECO:0007669"/>
    <property type="project" value="UniProtKB-EC"/>
</dbReference>
<dbReference type="OrthoDB" id="5823761at2759"/>
<evidence type="ECO:0000313" key="8">
    <source>
        <dbReference type="EMBL" id="OAA52977.1"/>
    </source>
</evidence>
<proteinExistence type="inferred from homology"/>
<dbReference type="EC" id="3.2.1.4" evidence="3"/>
<evidence type="ECO:0000256" key="5">
    <source>
        <dbReference type="ARBA" id="ARBA00023295"/>
    </source>
</evidence>
<gene>
    <name evidence="8" type="ORF">ISF_09145</name>
</gene>
<evidence type="ECO:0000256" key="6">
    <source>
        <dbReference type="RuleBase" id="RU361153"/>
    </source>
</evidence>
<dbReference type="GO" id="GO:0009251">
    <property type="term" value="P:glucan catabolic process"/>
    <property type="evidence" value="ECO:0007669"/>
    <property type="project" value="TreeGrafter"/>
</dbReference>
<dbReference type="STRING" id="1081104.A0A167LE36"/>
<protein>
    <recommendedName>
        <fullName evidence="3">cellulase</fullName>
        <ecNumber evidence="3">3.2.1.4</ecNumber>
    </recommendedName>
</protein>
<dbReference type="PANTHER" id="PTHR34142">
    <property type="entry name" value="ENDO-BETA-1,4-GLUCANASE A"/>
    <property type="match status" value="1"/>
</dbReference>
<keyword evidence="4 6" id="KW-0378">Hydrolase</keyword>
<organism evidence="8 9">
    <name type="scientific">Cordyceps fumosorosea (strain ARSEF 2679)</name>
    <name type="common">Isaria fumosorosea</name>
    <dbReference type="NCBI Taxonomy" id="1081104"/>
    <lineage>
        <taxon>Eukaryota</taxon>
        <taxon>Fungi</taxon>
        <taxon>Dikarya</taxon>
        <taxon>Ascomycota</taxon>
        <taxon>Pezizomycotina</taxon>
        <taxon>Sordariomycetes</taxon>
        <taxon>Hypocreomycetidae</taxon>
        <taxon>Hypocreales</taxon>
        <taxon>Cordycipitaceae</taxon>
        <taxon>Cordyceps</taxon>
    </lineage>
</organism>
<sequence length="134" mass="14529">MVVAAAAPLAIAPKIQWAGLANDVSVFGSTYTSSQQDFNLFCIAIAWQHAQTEPGKVLNETNMHTLTSSSTQLPGDGGKAIIDIHNYARWYCAITGQPGNSFQNPNITVTNAHFTELWVKLATRYGYNPNVISS</sequence>
<evidence type="ECO:0000256" key="2">
    <source>
        <dbReference type="ARBA" id="ARBA00005641"/>
    </source>
</evidence>
<dbReference type="AlphaFoldDB" id="A0A167LE36"/>
<dbReference type="Gene3D" id="3.20.20.80">
    <property type="entry name" value="Glycosidases"/>
    <property type="match status" value="1"/>
</dbReference>
<keyword evidence="5 6" id="KW-0326">Glycosidase</keyword>
<keyword evidence="9" id="KW-1185">Reference proteome</keyword>
<dbReference type="GeneID" id="30025437"/>
<dbReference type="InterPro" id="IPR001547">
    <property type="entry name" value="Glyco_hydro_5"/>
</dbReference>
<name>A0A167LE36_CORFA</name>
<dbReference type="EMBL" id="AZHB01000042">
    <property type="protein sequence ID" value="OAA52977.1"/>
    <property type="molecule type" value="Genomic_DNA"/>
</dbReference>
<reference evidence="8 9" key="1">
    <citation type="journal article" date="2016" name="Genome Biol. Evol.">
        <title>Divergent and convergent evolution of fungal pathogenicity.</title>
        <authorList>
            <person name="Shang Y."/>
            <person name="Xiao G."/>
            <person name="Zheng P."/>
            <person name="Cen K."/>
            <person name="Zhan S."/>
            <person name="Wang C."/>
        </authorList>
    </citation>
    <scope>NUCLEOTIDE SEQUENCE [LARGE SCALE GENOMIC DNA]</scope>
    <source>
        <strain evidence="8 9">ARSEF 2679</strain>
    </source>
</reference>
<evidence type="ECO:0000256" key="3">
    <source>
        <dbReference type="ARBA" id="ARBA00012601"/>
    </source>
</evidence>
<dbReference type="RefSeq" id="XP_018700062.1">
    <property type="nucleotide sequence ID" value="XM_018852748.1"/>
</dbReference>
<feature type="domain" description="Glycoside hydrolase family 5" evidence="7">
    <location>
        <begin position="33"/>
        <end position="132"/>
    </location>
</feature>
<dbReference type="Pfam" id="PF00150">
    <property type="entry name" value="Cellulase"/>
    <property type="match status" value="1"/>
</dbReference>
<comment type="caution">
    <text evidence="8">The sequence shown here is derived from an EMBL/GenBank/DDBJ whole genome shotgun (WGS) entry which is preliminary data.</text>
</comment>
<dbReference type="InterPro" id="IPR017853">
    <property type="entry name" value="GH"/>
</dbReference>
<accession>A0A167LE36</accession>
<evidence type="ECO:0000313" key="9">
    <source>
        <dbReference type="Proteomes" id="UP000076744"/>
    </source>
</evidence>
<evidence type="ECO:0000259" key="7">
    <source>
        <dbReference type="Pfam" id="PF00150"/>
    </source>
</evidence>